<evidence type="ECO:0000313" key="2">
    <source>
        <dbReference type="Proteomes" id="UP000000686"/>
    </source>
</evidence>
<gene>
    <name evidence="1" type="ordered locus">Psefu_1740</name>
</gene>
<dbReference type="SUPFAM" id="SSF55874">
    <property type="entry name" value="ATPase domain of HSP90 chaperone/DNA topoisomerase II/histidine kinase"/>
    <property type="match status" value="1"/>
</dbReference>
<accession>F6AIR3</accession>
<evidence type="ECO:0008006" key="3">
    <source>
        <dbReference type="Google" id="ProtNLM"/>
    </source>
</evidence>
<dbReference type="eggNOG" id="COG0323">
    <property type="taxonomic scope" value="Bacteria"/>
</dbReference>
<keyword evidence="2" id="KW-1185">Reference proteome</keyword>
<dbReference type="KEGG" id="pfv:Psefu_1740"/>
<protein>
    <recommendedName>
        <fullName evidence="3">ATP-binding protein</fullName>
    </recommendedName>
</protein>
<name>F6AIR3_PSEF1</name>
<dbReference type="HOGENOM" id="CLU_026144_1_0_6"/>
<dbReference type="STRING" id="743720.Psefu_1740"/>
<dbReference type="OrthoDB" id="5096633at2"/>
<sequence>MPEQTRHLSLFEEDYLLRELGPVAHVPQVALTELVANAWDAGASKVELFLPSELGGTLTILDDGHGMTPEQFSNRWMMLRYNRLKHQSWKVEFPKGRSAKLRKAYGRNGVGRHGLLCFGDEYLVETWRDGTLSKFVVGTESGPSPFVVRSEEFGKQEGSGTRLRVTVVRKLPDAAEISTVLAARFIHDPSFQIRVNGTPLTLAKLEKYAKEQTISLSEGRSARVIVIDSTQQNHSSIHQGVAFWVDHRLVGNPSWAIGQVANFDGRTRFAKRYKVIVDTHGFDDHVHADWTGFKATPAVEELFKAASLHITQVADELAAEVVEATSEDALVQNRSELKTLGQGAQLEVTEFTKAVAQAHPLISPDFLATAVKAVINLEKSKSGVSLLQKLAKLSATDVEGLDSLLADWSVKDALRVLDEIDDRLSVIEVIARLADDPNTDELHTLHPLILRSRWLFGPEFESMEYCSNMTLRSVAKQLWGNTGASFINEKKRPDVVVLPDQSTVQLVGIEGFQTQDPTVAQMQNILLIELKKGGFKINRKEVNQADEYVQDIANSGFVHGAPYVTAWVVGQSIAPGVGTDKTVGDENRRYGQVRATTYGALVSTANLRLMRLRKTLENRYDNLQTDALLAKVLSVQEQGDLDLGEAVNA</sequence>
<organism evidence="1 2">
    <name type="scientific">Pseudomonas fulva (strain 12-X)</name>
    <dbReference type="NCBI Taxonomy" id="743720"/>
    <lineage>
        <taxon>Bacteria</taxon>
        <taxon>Pseudomonadati</taxon>
        <taxon>Pseudomonadota</taxon>
        <taxon>Gammaproteobacteria</taxon>
        <taxon>Pseudomonadales</taxon>
        <taxon>Pseudomonadaceae</taxon>
        <taxon>Pseudomonas</taxon>
    </lineage>
</organism>
<dbReference type="EMBL" id="CP002727">
    <property type="protein sequence ID" value="AEF21714.1"/>
    <property type="molecule type" value="Genomic_DNA"/>
</dbReference>
<evidence type="ECO:0000313" key="1">
    <source>
        <dbReference type="EMBL" id="AEF21714.1"/>
    </source>
</evidence>
<dbReference type="Gene3D" id="3.30.565.10">
    <property type="entry name" value="Histidine kinase-like ATPase, C-terminal domain"/>
    <property type="match status" value="1"/>
</dbReference>
<dbReference type="InterPro" id="IPR036890">
    <property type="entry name" value="HATPase_C_sf"/>
</dbReference>
<dbReference type="RefSeq" id="WP_013790845.1">
    <property type="nucleotide sequence ID" value="NC_015556.1"/>
</dbReference>
<reference evidence="1 2" key="1">
    <citation type="submission" date="2011-04" db="EMBL/GenBank/DDBJ databases">
        <title>Complete sequence of Pseudomonas fulva 12-X.</title>
        <authorList>
            <consortium name="US DOE Joint Genome Institute"/>
            <person name="Lucas S."/>
            <person name="Han J."/>
            <person name="Lapidus A."/>
            <person name="Cheng J.-F."/>
            <person name="Goodwin L."/>
            <person name="Pitluck S."/>
            <person name="Peters L."/>
            <person name="Mikhailova N."/>
            <person name="Pagani I."/>
            <person name="Davenport K."/>
            <person name="Han C."/>
            <person name="Tapia R."/>
            <person name="Land M."/>
            <person name="Hauser L."/>
            <person name="Kyrpides N."/>
            <person name="Ivanova N."/>
            <person name="Pagani I."/>
            <person name="Lcollab F.I."/>
            <person name="Woyke T."/>
        </authorList>
    </citation>
    <scope>NUCLEOTIDE SEQUENCE [LARGE SCALE GENOMIC DNA]</scope>
    <source>
        <strain evidence="2">12-X</strain>
    </source>
</reference>
<proteinExistence type="predicted"/>
<dbReference type="Pfam" id="PF13589">
    <property type="entry name" value="HATPase_c_3"/>
    <property type="match status" value="1"/>
</dbReference>
<dbReference type="Proteomes" id="UP000000686">
    <property type="component" value="Chromosome"/>
</dbReference>
<dbReference type="AlphaFoldDB" id="F6AIR3"/>